<dbReference type="GO" id="GO:0005882">
    <property type="term" value="C:intermediate filament"/>
    <property type="evidence" value="ECO:0007669"/>
    <property type="project" value="TreeGrafter"/>
</dbReference>
<feature type="domain" description="Periplakin/Envoplakin N-terminal" evidence="10">
    <location>
        <begin position="27"/>
        <end position="118"/>
    </location>
</feature>
<dbReference type="SMART" id="SM00150">
    <property type="entry name" value="SPEC"/>
    <property type="match status" value="1"/>
</dbReference>
<dbReference type="InterPro" id="IPR035915">
    <property type="entry name" value="Plakin_repeat_sf"/>
</dbReference>
<keyword evidence="13" id="KW-1185">Reference proteome</keyword>
<feature type="coiled-coil region" evidence="7">
    <location>
        <begin position="697"/>
        <end position="731"/>
    </location>
</feature>
<dbReference type="Proteomes" id="UP000314294">
    <property type="component" value="Unassembled WGS sequence"/>
</dbReference>
<dbReference type="Gene3D" id="3.30.160.780">
    <property type="match status" value="1"/>
</dbReference>
<dbReference type="InterPro" id="IPR018159">
    <property type="entry name" value="Spectrin/alpha-actinin"/>
</dbReference>
<feature type="domain" description="Periplakin-like plectin repeat" evidence="11">
    <location>
        <begin position="911"/>
        <end position="1071"/>
    </location>
</feature>
<keyword evidence="3" id="KW-0597">Phosphoprotein</keyword>
<dbReference type="InterPro" id="IPR043197">
    <property type="entry name" value="Plakin"/>
</dbReference>
<comment type="similarity">
    <text evidence="2">Belongs to the plakin or cytolinker family.</text>
</comment>
<gene>
    <name evidence="12" type="primary">Evpl</name>
    <name evidence="12" type="ORF">EYF80_031168</name>
</gene>
<evidence type="ECO:0000256" key="7">
    <source>
        <dbReference type="SAM" id="Coils"/>
    </source>
</evidence>
<dbReference type="Gene3D" id="1.20.58.60">
    <property type="match status" value="4"/>
</dbReference>
<dbReference type="InterPro" id="IPR055419">
    <property type="entry name" value="Spectrin_PEPL/EVPL"/>
</dbReference>
<dbReference type="SUPFAM" id="SSF46966">
    <property type="entry name" value="Spectrin repeat"/>
    <property type="match status" value="1"/>
</dbReference>
<dbReference type="Gene3D" id="3.90.1290.10">
    <property type="entry name" value="Plakin repeat"/>
    <property type="match status" value="1"/>
</dbReference>
<comment type="subcellular location">
    <subcellularLocation>
        <location evidence="1">Cell junction</location>
        <location evidence="1">Desmosome</location>
    </subcellularLocation>
</comment>
<evidence type="ECO:0000256" key="5">
    <source>
        <dbReference type="ARBA" id="ARBA00022949"/>
    </source>
</evidence>
<dbReference type="PANTHER" id="PTHR23169:SF7">
    <property type="entry name" value="ENVOPLAKIN"/>
    <property type="match status" value="1"/>
</dbReference>
<dbReference type="FunFam" id="3.30.160.780:FF:000001">
    <property type="entry name" value="Plectin a"/>
    <property type="match status" value="1"/>
</dbReference>
<feature type="region of interest" description="Disordered" evidence="8">
    <location>
        <begin position="1732"/>
        <end position="1791"/>
    </location>
</feature>
<comment type="caution">
    <text evidence="12">The sequence shown here is derived from an EMBL/GenBank/DDBJ whole genome shotgun (WGS) entry which is preliminary data.</text>
</comment>
<evidence type="ECO:0000256" key="1">
    <source>
        <dbReference type="ARBA" id="ARBA00004568"/>
    </source>
</evidence>
<dbReference type="SMART" id="SM00250">
    <property type="entry name" value="PLEC"/>
    <property type="match status" value="7"/>
</dbReference>
<evidence type="ECO:0000313" key="13">
    <source>
        <dbReference type="Proteomes" id="UP000314294"/>
    </source>
</evidence>
<dbReference type="InterPro" id="IPR058847">
    <property type="entry name" value="Plectin_PPL"/>
</dbReference>
<feature type="domain" description="Desmoplakin SH3" evidence="9">
    <location>
        <begin position="382"/>
        <end position="448"/>
    </location>
</feature>
<dbReference type="Pfam" id="PF23160">
    <property type="entry name" value="Spectrin_1st_PEPL"/>
    <property type="match status" value="1"/>
</dbReference>
<dbReference type="GO" id="GO:0016020">
    <property type="term" value="C:membrane"/>
    <property type="evidence" value="ECO:0007669"/>
    <property type="project" value="TreeGrafter"/>
</dbReference>
<dbReference type="GO" id="GO:0045296">
    <property type="term" value="F:cadherin binding"/>
    <property type="evidence" value="ECO:0007669"/>
    <property type="project" value="TreeGrafter"/>
</dbReference>
<sequence length="2022" mass="231301">MSSNKEYSSVKLSKVQANDLAVVVSRMQKNADQVEKNILKVEGLLLVDAERDAKKQPLTHQKENAENLSQAEGLLKDLFMDADKAKKLHHPQAFEIERDVKNLHDRWVKDCTTYRELYTKALVLDLNPKIGWGPLLEEKLSQVKADGYGPNLADVEKQTAVHNILHQEIEAYSAQLKPGTTASKEQYGALKEKYAELHESSLQRRNKLASLYEYVQSCSKELAYLSGQQERILQRDWSDRMADPPGVRMEYEKFKNSGLLAHESEISKLQEDGDRLVEAKHPGSAAIKAHRDGVQNEWQSFLNLCLAQETHLDNIEDYKKFQLDAETLSESLERLNSCMRPKALAEKSNTQVLLALEGDAPAVKRNDQRLASLRELSSIIVPLKLRRLKPTSGTAAVSLCDWADPVAKDTVRRGEVLSLRSNSNSKNWELQSSNGKTRTLPGACFMVPPPDAEALEEVDSLDRALTDLKSRRAALMASLKSPAVEVVRPQKAAVVQSTPDDPRAAKLAGGLDELNAALDRSEREVLSRLRLPLDNRNPTQDLAKRLQEHEKTALAVRKLEAEKFAIQREMDPLLAAKTPGPITSTLPLKLSTASNKIDNINTLVDLYQKKATASMFLEKQKHNVEGIVSGFEDKLAKDGAILDEPNALPNRHQALQLTRKDVASKKVDLNNLGSDFDQTEQACRTLQQSFNEYCPDIRRQENEVKRLRSRYANVNNQLQDRSALMKEATNKNQDFQTAAQSLDFFLVNLPNNSVKPTDDVAQITAKQNAQKKIVEDIKKKSGDLDQVQHLSRDLQGVLNEQDLLNLFSEVSAENNQLLNQLETAKNIKAMNEDKVSQVVVHQQLQLQSQKKDLEKSDILKRELNDEIERRSHAERELETYRKRFVSLKNRRGVERLEEKEVVQYYRDPKLEEEIKSFKDRIQDETSKRSSTNSEIEVIHDRIIKVKSQLIKTEPKLVTKLLFEYERDPQLDKDAVKMREEMRRIHLDLQTRDSEAVHVKTELTVLSRQKQKIRETIVKKEVVRLEKDPEMLKAVLTFQGHISEEELRSKALNDSVFITRSQINTLERIIPTIQPKIVTKVVKQVQQDKEMVEESKKLRVALEEEKDENAILMKDLTNLHLRYSEVDKLRPKVEVKEILNEIYRVDPGTEVELVRLKKELQDSSRNCVDLELDIKTLLTTLTTLHAQKPKVEYKEVTQEVIKEEKSPEVSRELQRLSNQASRLLVNYETTLELLYRLRKERDELKVEKSKVETKLVTKELIKYENDPLLEKEADRVRKNVREEIQQRRNVEECLFDLQNQFIVLERQKPEEKIVMQEMVRLQKDPKQALEHEKLNKNLDDEMKSRRKFELEVRHLRALLQDKETTLAQMDDRQKKIQVETELRQIKSRILDLENSPSPVDENIVIEEVLKVERDPQLEKLTDNIRLDLDKESNNIIRLERETRNLRVQLEILQKEKSIEKVVYREVVRVEPDPAVEAEREHLREIVTQQRNLRRDVEESTQSILIRLAHLQSSQSVTTQEEAILLANRDVLQKEKDDTLRQLKMLESQRQTISMTFQQQSKLLSERNQNVRQRSLKTSTEVQRLEKDILKEKDKLHQRDALIMELRSNIQKDDHSETHTRETNLSTKITILDPETGRDMSPYDAYMQGLIDRKNYIRLAELECDWEEITSTGPDGDMTILQDRKSGKQYSIKDALRSGRLTQYDVSRYKDGKISIAEFALLVAGDTRRPIVPPIPIPIPRSPTRAAPSSPMRATPSSPMNSMPSSLRSSYSNLHTQYSGSQNNLHTQYSGSQNNLSGSLSNLSVQSSAGDEYFPISGVFDTTTESRMSVRSALTRKLIDPDTALKLLEAQAASGGIVDLSMKDKLSVHKAAERGLIDSADMYKLLNAQKAFTGVEDPMTKDRLAVVQAAKKGYITLENAKRYIEAQYLTGGLVNPAKAGRLTVKEALAGDIIDSAMAEELQDEASHTKELVDPISKEKISYKQAMDRCQKDNSTGLLLLPAASTDAQNSPSYSNYRFNSYNKY</sequence>
<dbReference type="InterPro" id="IPR001101">
    <property type="entry name" value="Plectin_repeat"/>
</dbReference>
<dbReference type="Pfam" id="PF00681">
    <property type="entry name" value="Plectin"/>
    <property type="match status" value="3"/>
</dbReference>
<dbReference type="EMBL" id="SRLO01000375">
    <property type="protein sequence ID" value="TNN58548.1"/>
    <property type="molecule type" value="Genomic_DNA"/>
</dbReference>
<evidence type="ECO:0000256" key="8">
    <source>
        <dbReference type="SAM" id="MobiDB-lite"/>
    </source>
</evidence>
<proteinExistence type="inferred from homology"/>
<dbReference type="GO" id="GO:0045104">
    <property type="term" value="P:intermediate filament cytoskeleton organization"/>
    <property type="evidence" value="ECO:0007669"/>
    <property type="project" value="InterPro"/>
</dbReference>
<feature type="compositionally biased region" description="Low complexity" evidence="8">
    <location>
        <begin position="1740"/>
        <end position="1772"/>
    </location>
</feature>
<evidence type="ECO:0000259" key="10">
    <source>
        <dbReference type="Pfam" id="PF23160"/>
    </source>
</evidence>
<name>A0A4Z2GY63_9TELE</name>
<dbReference type="GO" id="GO:0005198">
    <property type="term" value="F:structural molecule activity"/>
    <property type="evidence" value="ECO:0007669"/>
    <property type="project" value="TreeGrafter"/>
</dbReference>
<dbReference type="Pfam" id="PF26346">
    <property type="entry name" value="Plectin_PPL"/>
    <property type="match status" value="3"/>
</dbReference>
<feature type="coiled-coil region" evidence="7">
    <location>
        <begin position="1330"/>
        <end position="1394"/>
    </location>
</feature>
<dbReference type="OrthoDB" id="9945740at2759"/>
<evidence type="ECO:0000256" key="3">
    <source>
        <dbReference type="ARBA" id="ARBA00022553"/>
    </source>
</evidence>
<feature type="domain" description="Periplakin-like plectin repeat" evidence="11">
    <location>
        <begin position="1369"/>
        <end position="1510"/>
    </location>
</feature>
<accession>A0A4Z2GY63</accession>
<dbReference type="PANTHER" id="PTHR23169">
    <property type="entry name" value="ENVOPLAKIN"/>
    <property type="match status" value="1"/>
</dbReference>
<dbReference type="GO" id="GO:0030057">
    <property type="term" value="C:desmosome"/>
    <property type="evidence" value="ECO:0007669"/>
    <property type="project" value="UniProtKB-SubCell"/>
</dbReference>
<dbReference type="GO" id="GO:0005737">
    <property type="term" value="C:cytoplasm"/>
    <property type="evidence" value="ECO:0007669"/>
    <property type="project" value="TreeGrafter"/>
</dbReference>
<feature type="compositionally biased region" description="Polar residues" evidence="8">
    <location>
        <begin position="1773"/>
        <end position="1785"/>
    </location>
</feature>
<protein>
    <submittedName>
        <fullName evidence="12">Envoplakin</fullName>
    </submittedName>
</protein>
<dbReference type="Gene3D" id="2.30.30.40">
    <property type="entry name" value="SH3 Domains"/>
    <property type="match status" value="1"/>
</dbReference>
<evidence type="ECO:0000256" key="6">
    <source>
        <dbReference type="ARBA" id="ARBA00023054"/>
    </source>
</evidence>
<dbReference type="GO" id="GO:0042060">
    <property type="term" value="P:wound healing"/>
    <property type="evidence" value="ECO:0007669"/>
    <property type="project" value="TreeGrafter"/>
</dbReference>
<dbReference type="FunFam" id="3.90.1290.10:FF:000002">
    <property type="entry name" value="Plectin a"/>
    <property type="match status" value="1"/>
</dbReference>
<feature type="coiled-coil region" evidence="7">
    <location>
        <begin position="1084"/>
        <end position="1121"/>
    </location>
</feature>
<keyword evidence="4" id="KW-0677">Repeat</keyword>
<keyword evidence="6 7" id="KW-0175">Coiled coil</keyword>
<dbReference type="SUPFAM" id="SSF57997">
    <property type="entry name" value="Tropomyosin"/>
    <property type="match status" value="1"/>
</dbReference>
<reference evidence="12 13" key="1">
    <citation type="submission" date="2019-03" db="EMBL/GenBank/DDBJ databases">
        <title>First draft genome of Liparis tanakae, snailfish: a comprehensive survey of snailfish specific genes.</title>
        <authorList>
            <person name="Kim W."/>
            <person name="Song I."/>
            <person name="Jeong J.-H."/>
            <person name="Kim D."/>
            <person name="Kim S."/>
            <person name="Ryu S."/>
            <person name="Song J.Y."/>
            <person name="Lee S.K."/>
        </authorList>
    </citation>
    <scope>NUCLEOTIDE SEQUENCE [LARGE SCALE GENOMIC DNA]</scope>
    <source>
        <tissue evidence="12">Muscle</tissue>
    </source>
</reference>
<feature type="domain" description="Periplakin-like plectin repeat" evidence="11">
    <location>
        <begin position="1146"/>
        <end position="1310"/>
    </location>
</feature>
<evidence type="ECO:0000256" key="2">
    <source>
        <dbReference type="ARBA" id="ARBA00009109"/>
    </source>
</evidence>
<organism evidence="12 13">
    <name type="scientific">Liparis tanakae</name>
    <name type="common">Tanaka's snailfish</name>
    <dbReference type="NCBI Taxonomy" id="230148"/>
    <lineage>
        <taxon>Eukaryota</taxon>
        <taxon>Metazoa</taxon>
        <taxon>Chordata</taxon>
        <taxon>Craniata</taxon>
        <taxon>Vertebrata</taxon>
        <taxon>Euteleostomi</taxon>
        <taxon>Actinopterygii</taxon>
        <taxon>Neopterygii</taxon>
        <taxon>Teleostei</taxon>
        <taxon>Neoteleostei</taxon>
        <taxon>Acanthomorphata</taxon>
        <taxon>Eupercaria</taxon>
        <taxon>Perciformes</taxon>
        <taxon>Cottioidei</taxon>
        <taxon>Cottales</taxon>
        <taxon>Liparidae</taxon>
        <taxon>Liparis</taxon>
    </lineage>
</organism>
<dbReference type="SUPFAM" id="SSF75399">
    <property type="entry name" value="Plakin repeat"/>
    <property type="match status" value="2"/>
</dbReference>
<evidence type="ECO:0000259" key="9">
    <source>
        <dbReference type="Pfam" id="PF17902"/>
    </source>
</evidence>
<feature type="coiled-coil region" evidence="7">
    <location>
        <begin position="1420"/>
        <end position="1454"/>
    </location>
</feature>
<evidence type="ECO:0000256" key="4">
    <source>
        <dbReference type="ARBA" id="ARBA00022737"/>
    </source>
</evidence>
<keyword evidence="5" id="KW-0965">Cell junction</keyword>
<feature type="coiled-coil region" evidence="7">
    <location>
        <begin position="807"/>
        <end position="890"/>
    </location>
</feature>
<evidence type="ECO:0000313" key="12">
    <source>
        <dbReference type="EMBL" id="TNN58548.1"/>
    </source>
</evidence>
<evidence type="ECO:0000259" key="11">
    <source>
        <dbReference type="Pfam" id="PF26346"/>
    </source>
</evidence>
<dbReference type="InterPro" id="IPR041615">
    <property type="entry name" value="Desmoplakin_SH3"/>
</dbReference>
<dbReference type="Pfam" id="PF17902">
    <property type="entry name" value="SH3_10"/>
    <property type="match status" value="1"/>
</dbReference>